<gene>
    <name evidence="2" type="ORF">F7D73_13095</name>
</gene>
<evidence type="ECO:0000256" key="1">
    <source>
        <dbReference type="SAM" id="SignalP"/>
    </source>
</evidence>
<comment type="caution">
    <text evidence="2">The sequence shown here is derived from an EMBL/GenBank/DDBJ whole genome shotgun (WGS) entry which is preliminary data.</text>
</comment>
<feature type="signal peptide" evidence="1">
    <location>
        <begin position="1"/>
        <end position="25"/>
    </location>
</feature>
<feature type="chain" id="PRO_5026200488" description="Lipoprotein" evidence="1">
    <location>
        <begin position="26"/>
        <end position="162"/>
    </location>
</feature>
<dbReference type="EMBL" id="VZCB01000094">
    <property type="protein sequence ID" value="MQN81859.1"/>
    <property type="molecule type" value="Genomic_DNA"/>
</dbReference>
<dbReference type="AlphaFoldDB" id="A0A6G1U3W0"/>
<sequence>MKKILMTVIAMTMMTIGFVSCSASDDELGEAVSQATISKDKSDFSLLSYTMTAGSAVSEASNSNAENNEKLVCKILPAGQLMLTHKNVIFDEGTNVKFATQLVGNKLIITETGDYGKSGQYGYYTLVAKVGIVKDGDYVIVVKRNDHVREEFSLKYDSSRAN</sequence>
<dbReference type="OrthoDB" id="1081530at2"/>
<name>A0A6G1U3W0_9BACT</name>
<dbReference type="RefSeq" id="WP_153125334.1">
    <property type="nucleotide sequence ID" value="NZ_VZCB01000094.1"/>
</dbReference>
<keyword evidence="1" id="KW-0732">Signal</keyword>
<dbReference type="Proteomes" id="UP000480425">
    <property type="component" value="Unassembled WGS sequence"/>
</dbReference>
<dbReference type="PROSITE" id="PS51257">
    <property type="entry name" value="PROKAR_LIPOPROTEIN"/>
    <property type="match status" value="1"/>
</dbReference>
<evidence type="ECO:0008006" key="4">
    <source>
        <dbReference type="Google" id="ProtNLM"/>
    </source>
</evidence>
<proteinExistence type="predicted"/>
<reference evidence="2 3" key="1">
    <citation type="submission" date="2019-09" db="EMBL/GenBank/DDBJ databases">
        <title>Distinct polysaccharide growth profiles of human intestinal Prevotella copri isolates.</title>
        <authorList>
            <person name="Fehlner-Peach H."/>
            <person name="Magnabosco C."/>
            <person name="Raghavan V."/>
            <person name="Scher J.U."/>
            <person name="Tett A."/>
            <person name="Cox L.M."/>
            <person name="Gottsegen C."/>
            <person name="Watters A."/>
            <person name="Wiltshire- Gordon J.D."/>
            <person name="Segata N."/>
            <person name="Bonneau R."/>
            <person name="Littman D.R."/>
        </authorList>
    </citation>
    <scope>NUCLEOTIDE SEQUENCE [LARGE SCALE GENOMIC DNA]</scope>
    <source>
        <strain evidence="3">iA622</strain>
    </source>
</reference>
<protein>
    <recommendedName>
        <fullName evidence="4">Lipoprotein</fullName>
    </recommendedName>
</protein>
<evidence type="ECO:0000313" key="2">
    <source>
        <dbReference type="EMBL" id="MQN81859.1"/>
    </source>
</evidence>
<accession>A0A6G1U3W0</accession>
<evidence type="ECO:0000313" key="3">
    <source>
        <dbReference type="Proteomes" id="UP000480425"/>
    </source>
</evidence>
<organism evidence="2 3">
    <name type="scientific">Segatella copri</name>
    <dbReference type="NCBI Taxonomy" id="165179"/>
    <lineage>
        <taxon>Bacteria</taxon>
        <taxon>Pseudomonadati</taxon>
        <taxon>Bacteroidota</taxon>
        <taxon>Bacteroidia</taxon>
        <taxon>Bacteroidales</taxon>
        <taxon>Prevotellaceae</taxon>
        <taxon>Segatella</taxon>
    </lineage>
</organism>